<keyword evidence="2" id="KW-1185">Reference proteome</keyword>
<reference evidence="2" key="1">
    <citation type="submission" date="2019-03" db="EMBL/GenBank/DDBJ databases">
        <title>Snf2 controls pulcherriminic acid biosynthesis and connects pigmentation and antifungal activity of the yeast Metschnikowia pulcherrima.</title>
        <authorList>
            <person name="Gore-Lloyd D."/>
            <person name="Sumann I."/>
            <person name="Brachmann A.O."/>
            <person name="Schneeberger K."/>
            <person name="Ortiz-Merino R.A."/>
            <person name="Moreno-Beltran M."/>
            <person name="Schlaefli M."/>
            <person name="Kirner P."/>
            <person name="Santos Kron A."/>
            <person name="Wolfe K.H."/>
            <person name="Piel J."/>
            <person name="Ahrens C.H."/>
            <person name="Henk D."/>
            <person name="Freimoser F.M."/>
        </authorList>
    </citation>
    <scope>NUCLEOTIDE SEQUENCE [LARGE SCALE GENOMIC DNA]</scope>
    <source>
        <strain evidence="2">APC 1.2</strain>
    </source>
</reference>
<name>A0A4V1AEH8_9ASCO</name>
<accession>A0A4V1AEH8</accession>
<evidence type="ECO:0000313" key="2">
    <source>
        <dbReference type="Proteomes" id="UP000292447"/>
    </source>
</evidence>
<dbReference type="Proteomes" id="UP000292447">
    <property type="component" value="Chromosome IV"/>
</dbReference>
<dbReference type="AlphaFoldDB" id="A0A4V1AEH8"/>
<evidence type="ECO:0000313" key="1">
    <source>
        <dbReference type="EMBL" id="QBM89263.1"/>
    </source>
</evidence>
<proteinExistence type="predicted"/>
<organism evidence="1 2">
    <name type="scientific">Metschnikowia aff. pulcherrima</name>
    <dbReference type="NCBI Taxonomy" id="2163413"/>
    <lineage>
        <taxon>Eukaryota</taxon>
        <taxon>Fungi</taxon>
        <taxon>Dikarya</taxon>
        <taxon>Ascomycota</taxon>
        <taxon>Saccharomycotina</taxon>
        <taxon>Pichiomycetes</taxon>
        <taxon>Metschnikowiaceae</taxon>
        <taxon>Metschnikowia</taxon>
    </lineage>
</organism>
<gene>
    <name evidence="1" type="ORF">METSCH_D03270</name>
</gene>
<protein>
    <submittedName>
        <fullName evidence="1">Uncharacterized protein</fullName>
    </submittedName>
</protein>
<sequence>MARRNPPISLLKGMAGSNKGCSKVYLSTLIAMLLLVAAKAHEDPGLHFARGSSQNKFTISPEEPQSAVESFIKHLNGFVHDTVFVYSDFQAHLLSLKQQLSRIKAQYQEYPPWSAAADQVRFAEELFKSMADSAQVLLFYAPLKTKASKLICKTVQLNVKLLTLLDSHGEPDPRSPSYARKVFRSVTLLELWGLEFRKLENPPTSLRFVFHIYYNEAKDKLGTLLKYVP</sequence>
<dbReference type="EMBL" id="CP034459">
    <property type="protein sequence ID" value="QBM89263.1"/>
    <property type="molecule type" value="Genomic_DNA"/>
</dbReference>